<comment type="caution">
    <text evidence="10">The sequence shown here is derived from an EMBL/GenBank/DDBJ whole genome shotgun (WGS) entry which is preliminary data.</text>
</comment>
<keyword evidence="2" id="KW-0902">Two-component regulatory system</keyword>
<evidence type="ECO:0000256" key="3">
    <source>
        <dbReference type="ARBA" id="ARBA00023015"/>
    </source>
</evidence>
<evidence type="ECO:0000256" key="4">
    <source>
        <dbReference type="ARBA" id="ARBA00023125"/>
    </source>
</evidence>
<dbReference type="AlphaFoldDB" id="A0A919XRX8"/>
<dbReference type="InterPro" id="IPR016032">
    <property type="entry name" value="Sig_transdc_resp-reg_C-effctor"/>
</dbReference>
<dbReference type="GO" id="GO:0005829">
    <property type="term" value="C:cytosol"/>
    <property type="evidence" value="ECO:0007669"/>
    <property type="project" value="TreeGrafter"/>
</dbReference>
<evidence type="ECO:0000256" key="1">
    <source>
        <dbReference type="ARBA" id="ARBA00022553"/>
    </source>
</evidence>
<feature type="domain" description="Response regulatory" evidence="8">
    <location>
        <begin position="4"/>
        <end position="117"/>
    </location>
</feature>
<dbReference type="InterPro" id="IPR036388">
    <property type="entry name" value="WH-like_DNA-bd_sf"/>
</dbReference>
<dbReference type="Gene3D" id="1.10.10.10">
    <property type="entry name" value="Winged helix-like DNA-binding domain superfamily/Winged helix DNA-binding domain"/>
    <property type="match status" value="1"/>
</dbReference>
<accession>A0A919XRX8</accession>
<dbReference type="PROSITE" id="PS50110">
    <property type="entry name" value="RESPONSE_REGULATORY"/>
    <property type="match status" value="1"/>
</dbReference>
<evidence type="ECO:0000256" key="7">
    <source>
        <dbReference type="PROSITE-ProRule" id="PRU01091"/>
    </source>
</evidence>
<proteinExistence type="predicted"/>
<keyword evidence="4 7" id="KW-0238">DNA-binding</keyword>
<evidence type="ECO:0000256" key="5">
    <source>
        <dbReference type="ARBA" id="ARBA00023163"/>
    </source>
</evidence>
<keyword evidence="5" id="KW-0804">Transcription</keyword>
<dbReference type="GO" id="GO:0032993">
    <property type="term" value="C:protein-DNA complex"/>
    <property type="evidence" value="ECO:0007669"/>
    <property type="project" value="TreeGrafter"/>
</dbReference>
<evidence type="ECO:0008006" key="12">
    <source>
        <dbReference type="Google" id="ProtNLM"/>
    </source>
</evidence>
<dbReference type="InterPro" id="IPR011006">
    <property type="entry name" value="CheY-like_superfamily"/>
</dbReference>
<dbReference type="InterPro" id="IPR001867">
    <property type="entry name" value="OmpR/PhoB-type_DNA-bd"/>
</dbReference>
<dbReference type="CDD" id="cd00383">
    <property type="entry name" value="trans_reg_C"/>
    <property type="match status" value="1"/>
</dbReference>
<organism evidence="10 11">
    <name type="scientific">Paenibacillus antibioticophila</name>
    <dbReference type="NCBI Taxonomy" id="1274374"/>
    <lineage>
        <taxon>Bacteria</taxon>
        <taxon>Bacillati</taxon>
        <taxon>Bacillota</taxon>
        <taxon>Bacilli</taxon>
        <taxon>Bacillales</taxon>
        <taxon>Paenibacillaceae</taxon>
        <taxon>Paenibacillus</taxon>
    </lineage>
</organism>
<dbReference type="FunFam" id="1.10.10.10:FF:000005">
    <property type="entry name" value="Two-component system response regulator"/>
    <property type="match status" value="1"/>
</dbReference>
<comment type="caution">
    <text evidence="6">Lacks conserved residue(s) required for the propagation of feature annotation.</text>
</comment>
<dbReference type="Proteomes" id="UP000681162">
    <property type="component" value="Unassembled WGS sequence"/>
</dbReference>
<evidence type="ECO:0000256" key="6">
    <source>
        <dbReference type="PROSITE-ProRule" id="PRU00169"/>
    </source>
</evidence>
<dbReference type="EMBL" id="BORR01000007">
    <property type="protein sequence ID" value="GIO37291.1"/>
    <property type="molecule type" value="Genomic_DNA"/>
</dbReference>
<dbReference type="SUPFAM" id="SSF52172">
    <property type="entry name" value="CheY-like"/>
    <property type="match status" value="1"/>
</dbReference>
<dbReference type="InterPro" id="IPR039420">
    <property type="entry name" value="WalR-like"/>
</dbReference>
<evidence type="ECO:0000259" key="9">
    <source>
        <dbReference type="PROSITE" id="PS51755"/>
    </source>
</evidence>
<dbReference type="SMART" id="SM00862">
    <property type="entry name" value="Trans_reg_C"/>
    <property type="match status" value="1"/>
</dbReference>
<feature type="domain" description="OmpR/PhoB-type" evidence="9">
    <location>
        <begin position="128"/>
        <end position="225"/>
    </location>
</feature>
<keyword evidence="1" id="KW-0597">Phosphoprotein</keyword>
<evidence type="ECO:0000313" key="11">
    <source>
        <dbReference type="Proteomes" id="UP000681162"/>
    </source>
</evidence>
<evidence type="ECO:0000313" key="10">
    <source>
        <dbReference type="EMBL" id="GIO37291.1"/>
    </source>
</evidence>
<name>A0A919XRX8_9BACL</name>
<sequence length="225" mass="26446">MKDSILIVEANHFDAFKRKEELEQLGFEPWLYPDIDEAKAHMDRTAPEACLIFATSLEEIAWNRLRAWDIRLSLPWIFIVEHWTSGQLAQAYSSGAHEVLQGSIPTEELAIRVRHWIELFRRIADGNPLELAYADLRMELKAKRVFRGEELIRLTVKEFELLRFLVKRAEQVCPRELILQEVWGYDFSTGTNVVDVYIRHLRKKIDKGHRHKLIHTVRGTGYVLR</sequence>
<protein>
    <recommendedName>
        <fullName evidence="12">DNA-binding response regulator</fullName>
    </recommendedName>
</protein>
<keyword evidence="3" id="KW-0805">Transcription regulation</keyword>
<dbReference type="PROSITE" id="PS51755">
    <property type="entry name" value="OMPR_PHOB"/>
    <property type="match status" value="1"/>
</dbReference>
<dbReference type="GO" id="GO:0000976">
    <property type="term" value="F:transcription cis-regulatory region binding"/>
    <property type="evidence" value="ECO:0007669"/>
    <property type="project" value="TreeGrafter"/>
</dbReference>
<dbReference type="RefSeq" id="WP_212939577.1">
    <property type="nucleotide sequence ID" value="NZ_BORR01000007.1"/>
</dbReference>
<evidence type="ECO:0000259" key="8">
    <source>
        <dbReference type="PROSITE" id="PS50110"/>
    </source>
</evidence>
<gene>
    <name evidence="10" type="ORF">J41TS12_21520</name>
</gene>
<dbReference type="GO" id="GO:0000156">
    <property type="term" value="F:phosphorelay response regulator activity"/>
    <property type="evidence" value="ECO:0007669"/>
    <property type="project" value="TreeGrafter"/>
</dbReference>
<dbReference type="GO" id="GO:0006355">
    <property type="term" value="P:regulation of DNA-templated transcription"/>
    <property type="evidence" value="ECO:0007669"/>
    <property type="project" value="InterPro"/>
</dbReference>
<dbReference type="PANTHER" id="PTHR48111:SF22">
    <property type="entry name" value="REGULATOR OF RPOS"/>
    <property type="match status" value="1"/>
</dbReference>
<dbReference type="PANTHER" id="PTHR48111">
    <property type="entry name" value="REGULATOR OF RPOS"/>
    <property type="match status" value="1"/>
</dbReference>
<dbReference type="InterPro" id="IPR001789">
    <property type="entry name" value="Sig_transdc_resp-reg_receiver"/>
</dbReference>
<keyword evidence="11" id="KW-1185">Reference proteome</keyword>
<evidence type="ECO:0000256" key="2">
    <source>
        <dbReference type="ARBA" id="ARBA00023012"/>
    </source>
</evidence>
<reference evidence="10 11" key="1">
    <citation type="submission" date="2021-03" db="EMBL/GenBank/DDBJ databases">
        <title>Antimicrobial resistance genes in bacteria isolated from Japanese honey, and their potential for conferring macrolide and lincosamide resistance in the American foulbrood pathogen Paenibacillus larvae.</title>
        <authorList>
            <person name="Okamoto M."/>
            <person name="Kumagai M."/>
            <person name="Kanamori H."/>
            <person name="Takamatsu D."/>
        </authorList>
    </citation>
    <scope>NUCLEOTIDE SEQUENCE [LARGE SCALE GENOMIC DNA]</scope>
    <source>
        <strain evidence="10 11">J41TS12</strain>
    </source>
</reference>
<dbReference type="Pfam" id="PF00486">
    <property type="entry name" value="Trans_reg_C"/>
    <property type="match status" value="1"/>
</dbReference>
<dbReference type="SUPFAM" id="SSF46894">
    <property type="entry name" value="C-terminal effector domain of the bipartite response regulators"/>
    <property type="match status" value="1"/>
</dbReference>
<feature type="DNA-binding region" description="OmpR/PhoB-type" evidence="7">
    <location>
        <begin position="128"/>
        <end position="225"/>
    </location>
</feature>